<dbReference type="AlphaFoldDB" id="A0A0N5APE5"/>
<dbReference type="InterPro" id="IPR021869">
    <property type="entry name" value="RNase_Zc3h12_NYN"/>
</dbReference>
<feature type="zinc finger region" description="C3H1-type" evidence="1">
    <location>
        <begin position="324"/>
        <end position="349"/>
    </location>
</feature>
<dbReference type="PANTHER" id="PTHR12876">
    <property type="entry name" value="N4BP1-RELATED"/>
    <property type="match status" value="1"/>
</dbReference>
<dbReference type="Gene3D" id="3.40.50.11980">
    <property type="match status" value="1"/>
</dbReference>
<reference evidence="4" key="1">
    <citation type="submission" date="2017-02" db="UniProtKB">
        <authorList>
            <consortium name="WormBaseParasite"/>
        </authorList>
    </citation>
    <scope>IDENTIFICATION</scope>
</reference>
<keyword evidence="1" id="KW-0863">Zinc-finger</keyword>
<dbReference type="InterPro" id="IPR000571">
    <property type="entry name" value="Znf_CCCH"/>
</dbReference>
<dbReference type="PANTHER" id="PTHR12876:SF37">
    <property type="entry name" value="ENDORIBONUCLEASE REGE-1-RELATED"/>
    <property type="match status" value="1"/>
</dbReference>
<dbReference type="FunFam" id="3.40.50.11980:FF:000001">
    <property type="entry name" value="ZC3H12A isoform 1"/>
    <property type="match status" value="1"/>
</dbReference>
<keyword evidence="1" id="KW-0862">Zinc</keyword>
<evidence type="ECO:0000313" key="4">
    <source>
        <dbReference type="WBParaSite" id="SMUV_0000651901-mRNA-1"/>
    </source>
</evidence>
<name>A0A0N5APE5_9BILA</name>
<feature type="domain" description="C3H1-type" evidence="2">
    <location>
        <begin position="324"/>
        <end position="349"/>
    </location>
</feature>
<dbReference type="Pfam" id="PF11977">
    <property type="entry name" value="RNase_Zc3h12a"/>
    <property type="match status" value="1"/>
</dbReference>
<dbReference type="GO" id="GO:0036464">
    <property type="term" value="C:cytoplasmic ribonucleoprotein granule"/>
    <property type="evidence" value="ECO:0007669"/>
    <property type="project" value="TreeGrafter"/>
</dbReference>
<dbReference type="GO" id="GO:0004521">
    <property type="term" value="F:RNA endonuclease activity"/>
    <property type="evidence" value="ECO:0007669"/>
    <property type="project" value="TreeGrafter"/>
</dbReference>
<organism evidence="3 4">
    <name type="scientific">Syphacia muris</name>
    <dbReference type="NCBI Taxonomy" id="451379"/>
    <lineage>
        <taxon>Eukaryota</taxon>
        <taxon>Metazoa</taxon>
        <taxon>Ecdysozoa</taxon>
        <taxon>Nematoda</taxon>
        <taxon>Chromadorea</taxon>
        <taxon>Rhabditida</taxon>
        <taxon>Spirurina</taxon>
        <taxon>Oxyuridomorpha</taxon>
        <taxon>Oxyuroidea</taxon>
        <taxon>Oxyuridae</taxon>
        <taxon>Syphacia</taxon>
    </lineage>
</organism>
<dbReference type="GO" id="GO:0003729">
    <property type="term" value="F:mRNA binding"/>
    <property type="evidence" value="ECO:0007669"/>
    <property type="project" value="TreeGrafter"/>
</dbReference>
<dbReference type="GO" id="GO:0008270">
    <property type="term" value="F:zinc ion binding"/>
    <property type="evidence" value="ECO:0007669"/>
    <property type="project" value="UniProtKB-KW"/>
</dbReference>
<keyword evidence="1" id="KW-0479">Metal-binding</keyword>
<evidence type="ECO:0000313" key="3">
    <source>
        <dbReference type="Proteomes" id="UP000046393"/>
    </source>
</evidence>
<evidence type="ECO:0000259" key="2">
    <source>
        <dbReference type="PROSITE" id="PS50103"/>
    </source>
</evidence>
<protein>
    <submittedName>
        <fullName evidence="4">C3H1-type domain-containing protein</fullName>
    </submittedName>
</protein>
<dbReference type="Proteomes" id="UP000046393">
    <property type="component" value="Unplaced"/>
</dbReference>
<keyword evidence="3" id="KW-1185">Reference proteome</keyword>
<sequence length="435" mass="50035">LDANVKGKEHFQLYKCLLYLRHQESTLLESHDSCYSSCSDESQSLISRMPSDLTAIEYTLQSVASSSHLSSSYEKYVGFATKLGYTEEQLLKVLEILDENTGQVISRNFLQNIVNFFTFNRFCSTLQDQILNELIKLRNTFPKSKTQLPAKHVNVPMPISLRSIVIDGSNIAMAHGRKEVFSCAGINECVQFFKRRGHTDILVFVPQFRRETARSDCPITDQHILEKLDREKILVWTPSRYISGRRIVCHDDRYILKTAEEKDAVIVSNDEYRDLIKENPQYRKLVEQRLLMYTFVDGKFLPPDDPLGRRGPKLAQFLSKTPQLSSTQLCPYGRKCTYGNKCKYFHPERPNGLHVSVAERLIKGKYGKPILKHCLSATELNELLYKFLQYFFSADYQNKQPSQPPTHIFAPSAAIWGNPEHNVELLTKSVPYFSP</sequence>
<dbReference type="WBParaSite" id="SMUV_0000651901-mRNA-1">
    <property type="protein sequence ID" value="SMUV_0000651901-mRNA-1"/>
    <property type="gene ID" value="SMUV_0000651901"/>
</dbReference>
<dbReference type="InterPro" id="IPR051101">
    <property type="entry name" value="ZC3H12/N4BP1_RNase_Reg"/>
</dbReference>
<evidence type="ECO:0000256" key="1">
    <source>
        <dbReference type="PROSITE-ProRule" id="PRU00723"/>
    </source>
</evidence>
<dbReference type="STRING" id="451379.A0A0N5APE5"/>
<dbReference type="PROSITE" id="PS50103">
    <property type="entry name" value="ZF_C3H1"/>
    <property type="match status" value="1"/>
</dbReference>
<proteinExistence type="predicted"/>
<dbReference type="GO" id="GO:0005634">
    <property type="term" value="C:nucleus"/>
    <property type="evidence" value="ECO:0007669"/>
    <property type="project" value="TreeGrafter"/>
</dbReference>
<accession>A0A0N5APE5</accession>